<dbReference type="OrthoDB" id="9180744at2"/>
<protein>
    <submittedName>
        <fullName evidence="2">Probable Co/Zn/Cd efflux system membrane fusion protein</fullName>
    </submittedName>
</protein>
<proteinExistence type="predicted"/>
<dbReference type="InterPro" id="IPR042230">
    <property type="entry name" value="CusF_sf"/>
</dbReference>
<organism evidence="2 3">
    <name type="scientific">Sulfuriferula multivorans</name>
    <dbReference type="NCBI Taxonomy" id="1559896"/>
    <lineage>
        <taxon>Bacteria</taxon>
        <taxon>Pseudomonadati</taxon>
        <taxon>Pseudomonadota</taxon>
        <taxon>Betaproteobacteria</taxon>
        <taxon>Nitrosomonadales</taxon>
        <taxon>Sulfuricellaceae</taxon>
        <taxon>Sulfuriferula</taxon>
    </lineage>
</organism>
<accession>A0A401JFS8</accession>
<gene>
    <name evidence="2" type="ORF">SFMTTN_2304</name>
</gene>
<evidence type="ECO:0000313" key="3">
    <source>
        <dbReference type="Proteomes" id="UP000286806"/>
    </source>
</evidence>
<evidence type="ECO:0000256" key="1">
    <source>
        <dbReference type="SAM" id="SignalP"/>
    </source>
</evidence>
<keyword evidence="1" id="KW-0732">Signal</keyword>
<dbReference type="AlphaFoldDB" id="A0A401JFS8"/>
<dbReference type="InterPro" id="IPR021647">
    <property type="entry name" value="CusF_Ec"/>
</dbReference>
<dbReference type="Pfam" id="PF11604">
    <property type="entry name" value="CusF_Ec"/>
    <property type="match status" value="1"/>
</dbReference>
<feature type="chain" id="PRO_5019550963" evidence="1">
    <location>
        <begin position="24"/>
        <end position="118"/>
    </location>
</feature>
<dbReference type="RefSeq" id="WP_124705276.1">
    <property type="nucleotide sequence ID" value="NZ_BGOW01000020.1"/>
</dbReference>
<reference evidence="2 3" key="1">
    <citation type="journal article" date="2019" name="Front. Microbiol.">
        <title>Genomes of Neutrophilic Sulfur-Oxidizing Chemolithoautotrophs Representing 9 Proteobacterial Species From 8 Genera.</title>
        <authorList>
            <person name="Watanabe T."/>
            <person name="Kojima H."/>
            <person name="Umezawa K."/>
            <person name="Hori C."/>
            <person name="Takasuka T.E."/>
            <person name="Kato Y."/>
            <person name="Fukui M."/>
        </authorList>
    </citation>
    <scope>NUCLEOTIDE SEQUENCE [LARGE SCALE GENOMIC DNA]</scope>
    <source>
        <strain evidence="2 3">TTN</strain>
    </source>
</reference>
<evidence type="ECO:0000313" key="2">
    <source>
        <dbReference type="EMBL" id="GBL46490.1"/>
    </source>
</evidence>
<feature type="signal peptide" evidence="1">
    <location>
        <begin position="1"/>
        <end position="23"/>
    </location>
</feature>
<dbReference type="Gene3D" id="2.40.50.320">
    <property type="entry name" value="Copper binding periplasmic protein CusF"/>
    <property type="match status" value="1"/>
</dbReference>
<name>A0A401JFS8_9PROT</name>
<keyword evidence="3" id="KW-1185">Reference proteome</keyword>
<dbReference type="EMBL" id="BGOW01000020">
    <property type="protein sequence ID" value="GBL46490.1"/>
    <property type="molecule type" value="Genomic_DNA"/>
</dbReference>
<dbReference type="Proteomes" id="UP000286806">
    <property type="component" value="Unassembled WGS sequence"/>
</dbReference>
<comment type="caution">
    <text evidence="2">The sequence shown here is derived from an EMBL/GenBank/DDBJ whole genome shotgun (WGS) entry which is preliminary data.</text>
</comment>
<sequence length="118" mass="12676">MKKLHFILVPAALAALITMPAVAADKPNMAGMKMDAPPATAGKAHKAKGIVNSVDIKEAKVNLSHEAIPSLNWPRMTMSFKVSDKQGLAMLKPGQHVDFELSESNKGQYVITKITPAK</sequence>